<evidence type="ECO:0000259" key="5">
    <source>
        <dbReference type="PROSITE" id="PS50837"/>
    </source>
</evidence>
<feature type="compositionally biased region" description="Polar residues" evidence="4">
    <location>
        <begin position="228"/>
        <end position="243"/>
    </location>
</feature>
<name>A0AAD9NEK1_RIDPI</name>
<gene>
    <name evidence="6" type="ORF">NP493_1421g01030</name>
</gene>
<dbReference type="Proteomes" id="UP001209878">
    <property type="component" value="Unassembled WGS sequence"/>
</dbReference>
<dbReference type="GO" id="GO:0005737">
    <property type="term" value="C:cytoplasm"/>
    <property type="evidence" value="ECO:0007669"/>
    <property type="project" value="UniProtKB-SubCell"/>
</dbReference>
<feature type="domain" description="NACHT" evidence="5">
    <location>
        <begin position="352"/>
        <end position="494"/>
    </location>
</feature>
<dbReference type="PROSITE" id="PS50837">
    <property type="entry name" value="NACHT"/>
    <property type="match status" value="1"/>
</dbReference>
<comment type="caution">
    <text evidence="6">The sequence shown here is derived from an EMBL/GenBank/DDBJ whole genome shotgun (WGS) entry which is preliminary data.</text>
</comment>
<organism evidence="6 7">
    <name type="scientific">Ridgeia piscesae</name>
    <name type="common">Tubeworm</name>
    <dbReference type="NCBI Taxonomy" id="27915"/>
    <lineage>
        <taxon>Eukaryota</taxon>
        <taxon>Metazoa</taxon>
        <taxon>Spiralia</taxon>
        <taxon>Lophotrochozoa</taxon>
        <taxon>Annelida</taxon>
        <taxon>Polychaeta</taxon>
        <taxon>Sedentaria</taxon>
        <taxon>Canalipalpata</taxon>
        <taxon>Sabellida</taxon>
        <taxon>Siboglinidae</taxon>
        <taxon>Ridgeia</taxon>
    </lineage>
</organism>
<dbReference type="PANTHER" id="PTHR45690:SF19">
    <property type="entry name" value="NACHT, LRR AND PYD DOMAINS-CONTAINING PROTEIN 3"/>
    <property type="match status" value="1"/>
</dbReference>
<sequence>MSTPLTGDEERFLRVVRILLDDVPHNLRATFKAKFHALFHFAWGDTRTFGEFFVANFGSTRTPPHITDVIKQGNTENFDSTALFTCLLFSGTDILVPKPRRGTRTLPLYDSERIDELREMRNALAHAISASLTQTEFNQKLASLNTIYTQLNWNPTVMRQWAQDPVVTAESVRLQQLPDVERQRVISLDGTVQVLTQTVQGTDRRVEDLTGTMQELVDDVSQLKVKVQQQEPVTVQRRTQSGHSDARTDLHRHPGPVQTASQHATDELETWRKRLKEEQRRMLKRCVVQRNEEENTSLKDLADMFVDLRMHKKSDNYKRIERRVHYDLLQLKLEIDTCSPITVNDLFEGEPGRTLVHGAAGIGKSLLCFHILDMWLRNELLPDVIGQVFLFKMRDLFGVQSLCSLADLFFKYQRGGFLSHDAASDFFYQMQSNPSKFLIIFDGLDEASVMPSENKAFAYDEKVEMPRLIASILNGNTLPSVRLLVTSRPGGVINCDGYDKNAVVYGFTREKMHEYIVKFTGGNDTEKKAIGDYIDNNVNIRSFCYIPVHLNIVCRMVKMQMRGERSQQLPETLTELLVCSVGNLLANHHPEFKDTKAKHNPEQVITTLKDPVLDHAKLACYGMEKVPIAVTFTESEISEFHLEETATKCGLLSESMESSVVMSTPIFTPVHYFQHLTLQEFLAAVELVTNVKRLQGMLTTSSRRQLDLVLIFVAGLVGNSRNQPFLRALYETTSRWWNPFQRSFAQTNATALKQLMKSVVKRERTIEANTLHNSAVHKSSTMLLVTMINESRQRELWRLVSDYVLEGGTKLDLSGQHLSPTEQHALAYVLPQTQLTSLM</sequence>
<keyword evidence="2" id="KW-0963">Cytoplasm</keyword>
<dbReference type="Pfam" id="PF05729">
    <property type="entry name" value="NACHT"/>
    <property type="match status" value="1"/>
</dbReference>
<accession>A0AAD9NEK1</accession>
<reference evidence="6" key="1">
    <citation type="journal article" date="2023" name="Mol. Biol. Evol.">
        <title>Third-Generation Sequencing Reveals the Adaptive Role of the Epigenome in Three Deep-Sea Polychaetes.</title>
        <authorList>
            <person name="Perez M."/>
            <person name="Aroh O."/>
            <person name="Sun Y."/>
            <person name="Lan Y."/>
            <person name="Juniper S.K."/>
            <person name="Young C.R."/>
            <person name="Angers B."/>
            <person name="Qian P.Y."/>
        </authorList>
    </citation>
    <scope>NUCLEOTIDE SEQUENCE</scope>
    <source>
        <strain evidence="6">R07B-5</strain>
    </source>
</reference>
<dbReference type="EMBL" id="JAODUO010001422">
    <property type="protein sequence ID" value="KAK2164319.1"/>
    <property type="molecule type" value="Genomic_DNA"/>
</dbReference>
<evidence type="ECO:0000256" key="1">
    <source>
        <dbReference type="ARBA" id="ARBA00004496"/>
    </source>
</evidence>
<dbReference type="InterPro" id="IPR027417">
    <property type="entry name" value="P-loop_NTPase"/>
</dbReference>
<evidence type="ECO:0000256" key="4">
    <source>
        <dbReference type="SAM" id="MobiDB-lite"/>
    </source>
</evidence>
<comment type="subcellular location">
    <subcellularLocation>
        <location evidence="1">Cytoplasm</location>
    </subcellularLocation>
</comment>
<evidence type="ECO:0000313" key="7">
    <source>
        <dbReference type="Proteomes" id="UP001209878"/>
    </source>
</evidence>
<dbReference type="InterPro" id="IPR007111">
    <property type="entry name" value="NACHT_NTPase"/>
</dbReference>
<dbReference type="SUPFAM" id="SSF52540">
    <property type="entry name" value="P-loop containing nucleoside triphosphate hydrolases"/>
    <property type="match status" value="1"/>
</dbReference>
<dbReference type="AlphaFoldDB" id="A0AAD9NEK1"/>
<protein>
    <recommendedName>
        <fullName evidence="5">NACHT domain-containing protein</fullName>
    </recommendedName>
</protein>
<keyword evidence="3" id="KW-0677">Repeat</keyword>
<evidence type="ECO:0000256" key="2">
    <source>
        <dbReference type="ARBA" id="ARBA00022490"/>
    </source>
</evidence>
<dbReference type="Gene3D" id="3.40.50.300">
    <property type="entry name" value="P-loop containing nucleotide triphosphate hydrolases"/>
    <property type="match status" value="1"/>
</dbReference>
<feature type="region of interest" description="Disordered" evidence="4">
    <location>
        <begin position="228"/>
        <end position="265"/>
    </location>
</feature>
<evidence type="ECO:0000313" key="6">
    <source>
        <dbReference type="EMBL" id="KAK2164319.1"/>
    </source>
</evidence>
<proteinExistence type="predicted"/>
<evidence type="ECO:0000256" key="3">
    <source>
        <dbReference type="ARBA" id="ARBA00022737"/>
    </source>
</evidence>
<dbReference type="PANTHER" id="PTHR45690">
    <property type="entry name" value="NACHT, LRR AND PYD DOMAINS-CONTAINING PROTEIN 12"/>
    <property type="match status" value="1"/>
</dbReference>
<dbReference type="InterPro" id="IPR050637">
    <property type="entry name" value="NLRP_innate_immun_reg"/>
</dbReference>
<keyword evidence="7" id="KW-1185">Reference proteome</keyword>